<name>A0A6J5S592_9CAUD</name>
<protein>
    <submittedName>
        <fullName evidence="1">Uncharacterized protein</fullName>
    </submittedName>
</protein>
<proteinExistence type="predicted"/>
<reference evidence="1" key="1">
    <citation type="submission" date="2020-05" db="EMBL/GenBank/DDBJ databases">
        <authorList>
            <person name="Chiriac C."/>
            <person name="Salcher M."/>
            <person name="Ghai R."/>
            <person name="Kavagutti S V."/>
        </authorList>
    </citation>
    <scope>NUCLEOTIDE SEQUENCE</scope>
</reference>
<dbReference type="EMBL" id="LR797331">
    <property type="protein sequence ID" value="CAB4203465.1"/>
    <property type="molecule type" value="Genomic_DNA"/>
</dbReference>
<sequence>MRQPNWSPPEPADLKPVHPPGIYFACLEHDGEYTPKRDWSFDHRNDGECARCEEDGEDSGVGEIVEIVALTDASQKDSEWYAGRVNALVVSSDDREEFDAWRAAGDGPTLIKPCRDKPCAKCPFLRNSLPGYLGSYEGAEEFAATHIQGEVVNPCHVSMDHEDPEWLEKFQRGEMGHRCRGQADFFKNNLKLPRNPLIEASPERNPDVFNWQAEFVEHHRPS</sequence>
<accession>A0A6J5S592</accession>
<organism evidence="1">
    <name type="scientific">uncultured Caudovirales phage</name>
    <dbReference type="NCBI Taxonomy" id="2100421"/>
    <lineage>
        <taxon>Viruses</taxon>
        <taxon>Duplodnaviria</taxon>
        <taxon>Heunggongvirae</taxon>
        <taxon>Uroviricota</taxon>
        <taxon>Caudoviricetes</taxon>
        <taxon>Peduoviridae</taxon>
        <taxon>Maltschvirus</taxon>
        <taxon>Maltschvirus maltsch</taxon>
    </lineage>
</organism>
<gene>
    <name evidence="1" type="ORF">UFOVP1382_81</name>
</gene>
<evidence type="ECO:0000313" key="1">
    <source>
        <dbReference type="EMBL" id="CAB4203465.1"/>
    </source>
</evidence>